<organism evidence="5 6">
    <name type="scientific">Salinimicrobium marinum</name>
    <dbReference type="NCBI Taxonomy" id="680283"/>
    <lineage>
        <taxon>Bacteria</taxon>
        <taxon>Pseudomonadati</taxon>
        <taxon>Bacteroidota</taxon>
        <taxon>Flavobacteriia</taxon>
        <taxon>Flavobacteriales</taxon>
        <taxon>Flavobacteriaceae</taxon>
        <taxon>Salinimicrobium</taxon>
    </lineage>
</organism>
<name>A0A918SK12_9FLAO</name>
<dbReference type="PANTHER" id="PTHR43085:SF57">
    <property type="entry name" value="CARBOHYDRATE KINASE PFKB DOMAIN-CONTAINING PROTEIN"/>
    <property type="match status" value="1"/>
</dbReference>
<evidence type="ECO:0000256" key="3">
    <source>
        <dbReference type="ARBA" id="ARBA00022777"/>
    </source>
</evidence>
<dbReference type="AlphaFoldDB" id="A0A918SK12"/>
<dbReference type="Gene3D" id="3.40.1190.20">
    <property type="match status" value="1"/>
</dbReference>
<keyword evidence="3" id="KW-0418">Kinase</keyword>
<dbReference type="InterPro" id="IPR050306">
    <property type="entry name" value="PfkB_Carbo_kinase"/>
</dbReference>
<dbReference type="PANTHER" id="PTHR43085">
    <property type="entry name" value="HEXOKINASE FAMILY MEMBER"/>
    <property type="match status" value="1"/>
</dbReference>
<dbReference type="Proteomes" id="UP000610456">
    <property type="component" value="Unassembled WGS sequence"/>
</dbReference>
<evidence type="ECO:0000259" key="4">
    <source>
        <dbReference type="Pfam" id="PF00294"/>
    </source>
</evidence>
<dbReference type="GO" id="GO:0016301">
    <property type="term" value="F:kinase activity"/>
    <property type="evidence" value="ECO:0007669"/>
    <property type="project" value="UniProtKB-KW"/>
</dbReference>
<evidence type="ECO:0000313" key="6">
    <source>
        <dbReference type="Proteomes" id="UP000610456"/>
    </source>
</evidence>
<proteinExistence type="inferred from homology"/>
<gene>
    <name evidence="5" type="ORF">GCM10007103_33110</name>
</gene>
<dbReference type="Pfam" id="PF00294">
    <property type="entry name" value="PfkB"/>
    <property type="match status" value="1"/>
</dbReference>
<dbReference type="SUPFAM" id="SSF53613">
    <property type="entry name" value="Ribokinase-like"/>
    <property type="match status" value="1"/>
</dbReference>
<evidence type="ECO:0000256" key="2">
    <source>
        <dbReference type="ARBA" id="ARBA00022679"/>
    </source>
</evidence>
<comment type="similarity">
    <text evidence="1">Belongs to the carbohydrate kinase PfkB family.</text>
</comment>
<keyword evidence="2" id="KW-0808">Transferase</keyword>
<accession>A0A918SK12</accession>
<dbReference type="EMBL" id="BMXB01000021">
    <property type="protein sequence ID" value="GHA49612.1"/>
    <property type="molecule type" value="Genomic_DNA"/>
</dbReference>
<evidence type="ECO:0000256" key="1">
    <source>
        <dbReference type="ARBA" id="ARBA00010688"/>
    </source>
</evidence>
<reference evidence="5" key="1">
    <citation type="journal article" date="2014" name="Int. J. Syst. Evol. Microbiol.">
        <title>Complete genome sequence of Corynebacterium casei LMG S-19264T (=DSM 44701T), isolated from a smear-ripened cheese.</title>
        <authorList>
            <consortium name="US DOE Joint Genome Institute (JGI-PGF)"/>
            <person name="Walter F."/>
            <person name="Albersmeier A."/>
            <person name="Kalinowski J."/>
            <person name="Ruckert C."/>
        </authorList>
    </citation>
    <scope>NUCLEOTIDE SEQUENCE</scope>
    <source>
        <strain evidence="5">KCTC 12719</strain>
    </source>
</reference>
<dbReference type="InterPro" id="IPR011611">
    <property type="entry name" value="PfkB_dom"/>
</dbReference>
<comment type="caution">
    <text evidence="5">The sequence shown here is derived from an EMBL/GenBank/DDBJ whole genome shotgun (WGS) entry which is preliminary data.</text>
</comment>
<evidence type="ECO:0000313" key="5">
    <source>
        <dbReference type="EMBL" id="GHA49612.1"/>
    </source>
</evidence>
<feature type="domain" description="Carbohydrate kinase PfkB" evidence="4">
    <location>
        <begin position="24"/>
        <end position="286"/>
    </location>
</feature>
<sequence>MVNYMADLKAVCFGEVLFDVFPDGERIGGATLNVASRLSSLGIKTEMISSVGEDSRGKEIISYLASSNVGTENVSENENFPTGVVNVTLSKNGSATYGIAHPAAWDKIKLNSNAEKAAATSDVFIFGSLACRDMVSRNTLFELLPKAKFRALDFNLRTPHYSREILLQLIEKADHIKFNDDELYEIASLMGSKANSLEQNLKFIIQNTSAQTICVTKGQHGAVLWHEDQLYYNSGYKVEVKDTVGAGDSFFATLIAGLLKKKQPRKVLDHACAVGALVAAREGANPELRAEMVKKFMYPDIKSITMDLHRNKPK</sequence>
<dbReference type="InterPro" id="IPR029056">
    <property type="entry name" value="Ribokinase-like"/>
</dbReference>
<protein>
    <submittedName>
        <fullName evidence="5">Fructokinase</fullName>
    </submittedName>
</protein>
<keyword evidence="6" id="KW-1185">Reference proteome</keyword>
<dbReference type="CDD" id="cd01167">
    <property type="entry name" value="bac_FRK"/>
    <property type="match status" value="1"/>
</dbReference>
<reference evidence="5" key="2">
    <citation type="submission" date="2020-09" db="EMBL/GenBank/DDBJ databases">
        <authorList>
            <person name="Sun Q."/>
            <person name="Kim S."/>
        </authorList>
    </citation>
    <scope>NUCLEOTIDE SEQUENCE</scope>
    <source>
        <strain evidence="5">KCTC 12719</strain>
    </source>
</reference>